<evidence type="ECO:0000259" key="14">
    <source>
        <dbReference type="Pfam" id="PF02355"/>
    </source>
</evidence>
<keyword evidence="17" id="KW-1185">Reference proteome</keyword>
<dbReference type="HAMAP" id="MF_01464_B">
    <property type="entry name" value="SecF_B"/>
    <property type="match status" value="1"/>
</dbReference>
<dbReference type="Gene3D" id="3.30.70.3220">
    <property type="match status" value="1"/>
</dbReference>
<dbReference type="InterPro" id="IPR022645">
    <property type="entry name" value="SecD/SecF_bac"/>
</dbReference>
<dbReference type="Pfam" id="PF21760">
    <property type="entry name" value="SecD_1st"/>
    <property type="match status" value="1"/>
</dbReference>
<evidence type="ECO:0000256" key="12">
    <source>
        <dbReference type="HAMAP-Rule" id="MF_01463"/>
    </source>
</evidence>
<comment type="caution">
    <text evidence="16">The sequence shown here is derived from an EMBL/GenBank/DDBJ whole genome shotgun (WGS) entry which is preliminary data.</text>
</comment>
<evidence type="ECO:0000256" key="5">
    <source>
        <dbReference type="ARBA" id="ARBA00022927"/>
    </source>
</evidence>
<protein>
    <recommendedName>
        <fullName evidence="12 13">Multifunctional fusion protein</fullName>
    </recommendedName>
    <domain>
        <recommendedName>
            <fullName evidence="12">Protein translocase subunit SecD</fullName>
        </recommendedName>
    </domain>
    <domain>
        <recommendedName>
            <fullName evidence="13">Protein-export membrane protein SecF</fullName>
        </recommendedName>
    </domain>
</protein>
<feature type="transmembrane region" description="Helical" evidence="12">
    <location>
        <begin position="680"/>
        <end position="702"/>
    </location>
</feature>
<keyword evidence="4 12" id="KW-0812">Transmembrane</keyword>
<keyword evidence="3 12" id="KW-1003">Cell membrane</keyword>
<feature type="domain" description="Protein export membrane protein SecD/SecF C-terminal" evidence="14">
    <location>
        <begin position="555"/>
        <end position="732"/>
    </location>
</feature>
<feature type="transmembrane region" description="Helical" evidence="12">
    <location>
        <begin position="708"/>
        <end position="730"/>
    </location>
</feature>
<dbReference type="PRINTS" id="PR01755">
    <property type="entry name" value="SECFTRNLCASE"/>
</dbReference>
<feature type="domain" description="Protein export membrane protein SecD/SecF C-terminal" evidence="14">
    <location>
        <begin position="240"/>
        <end position="408"/>
    </location>
</feature>
<feature type="transmembrane region" description="Helical" evidence="12">
    <location>
        <begin position="314"/>
        <end position="335"/>
    </location>
</feature>
<dbReference type="InterPro" id="IPR055344">
    <property type="entry name" value="SecD_SecF_C_bact"/>
</dbReference>
<proteinExistence type="inferred from homology"/>
<comment type="subcellular location">
    <subcellularLocation>
        <location evidence="1 12">Cell membrane</location>
        <topology evidence="1 12">Multi-pass membrane protein</topology>
    </subcellularLocation>
</comment>
<comment type="similarity">
    <text evidence="10">In the C-terminal section; belongs to the SecD/SecF family. SecF subfamily.</text>
</comment>
<name>A0A0A8XDA0_MESS1</name>
<dbReference type="Pfam" id="PF07549">
    <property type="entry name" value="Sec_GG"/>
    <property type="match status" value="1"/>
</dbReference>
<feature type="transmembrane region" description="Helical" evidence="12">
    <location>
        <begin position="356"/>
        <end position="378"/>
    </location>
</feature>
<dbReference type="NCBIfam" id="NF009581">
    <property type="entry name" value="PRK13024.1-1"/>
    <property type="match status" value="1"/>
</dbReference>
<dbReference type="InterPro" id="IPR022646">
    <property type="entry name" value="SecD/SecF_CS"/>
</dbReference>
<evidence type="ECO:0000259" key="15">
    <source>
        <dbReference type="Pfam" id="PF21760"/>
    </source>
</evidence>
<dbReference type="Proteomes" id="UP000031014">
    <property type="component" value="Unassembled WGS sequence"/>
</dbReference>
<dbReference type="GO" id="GO:0005886">
    <property type="term" value="C:plasma membrane"/>
    <property type="evidence" value="ECO:0007669"/>
    <property type="project" value="UniProtKB-SubCell"/>
</dbReference>
<dbReference type="InterPro" id="IPR022813">
    <property type="entry name" value="SecD/SecF_arch_bac"/>
</dbReference>
<evidence type="ECO:0000256" key="6">
    <source>
        <dbReference type="ARBA" id="ARBA00022989"/>
    </source>
</evidence>
<feature type="transmembrane region" description="Helical" evidence="12">
    <location>
        <begin position="459"/>
        <end position="477"/>
    </location>
</feature>
<evidence type="ECO:0000313" key="17">
    <source>
        <dbReference type="Proteomes" id="UP000031014"/>
    </source>
</evidence>
<dbReference type="RefSeq" id="WP_041967758.1">
    <property type="nucleotide sequence ID" value="NZ_BASE01000107.1"/>
</dbReference>
<sequence length="756" mass="83246">MVKRSRIVAFLLLVILIGSAMGATTQNILKDIKLGLDLQGGFEVLYEVTPLNGKEGETVDRETLKSTAEALERRVNVLGVSEPNIQIEGDDRIRVQLAGVKDQNKAREILSTEANLTFRDVNDRVMMDGSDLEENGAKQSFDSQNKPSISITLKDGDQFGEITKEIRDMYPENQLIIWLDFEEGKDSYKEERMKPEPRFLSNPNVDKILNQKNVEITGNFTIEEAQQLASLLNAGSLPVNLEETYSTSVGAKFGEQALNETVFAGIIGILAVFVFMLVLYRIPGIVAVVTLSIYVYLILLVFDWMNGVLTLPGIAALILGVGMAVDANIITYERIKEELKVGRNIKAAFDAGSKGSLSTIFDANITTLLAAIVLFAYGTSSVKGFATMLIISILASFITAVFGARLFLGLLVNSGMFKNKPGLFGVKQSEVHDISEGLDSLDLKTKFDRFDFIKSRNKFFMASAILIGIGLIALLVFRLNLGIDFAAGTRVEVMSDSKLTAAQLKEELKQVDLETNDIVISGDNGEIGVARFKTVLSKDKISELKSHFKEEFGAEPNVGTVSPTIGKELAKNAMIAVAIAAVGIIIYVTIRFEIYMALAAIIALLHDAFFIIVLFSLTRLEVDITFIAAVLTIVGYSINDTIVTFDRMRENMVKKKRLKTPEDIADVVNSSLRQTLGRSVNTILTVVITVVALLLFGSSSIWNFSFALLIGLIAGTYSSIFIAAQLWYVWKNKELKKKGTIKTYKEKKVYSDEPQV</sequence>
<evidence type="ECO:0000313" key="16">
    <source>
        <dbReference type="EMBL" id="GAM16156.1"/>
    </source>
</evidence>
<feature type="transmembrane region" description="Helical" evidence="12">
    <location>
        <begin position="285"/>
        <end position="302"/>
    </location>
</feature>
<feature type="transmembrane region" description="Helical" evidence="12">
    <location>
        <begin position="262"/>
        <end position="280"/>
    </location>
</feature>
<evidence type="ECO:0000256" key="9">
    <source>
        <dbReference type="ARBA" id="ARBA00059018"/>
    </source>
</evidence>
<evidence type="ECO:0000256" key="2">
    <source>
        <dbReference type="ARBA" id="ARBA00022448"/>
    </source>
</evidence>
<dbReference type="GO" id="GO:0043952">
    <property type="term" value="P:protein transport by the Sec complex"/>
    <property type="evidence" value="ECO:0007669"/>
    <property type="project" value="UniProtKB-UniRule"/>
</dbReference>
<dbReference type="OrthoDB" id="9805019at2"/>
<dbReference type="STRING" id="1321606.SAMD00020551_4329"/>
<dbReference type="NCBIfam" id="TIGR00916">
    <property type="entry name" value="2A0604s01"/>
    <property type="match status" value="2"/>
</dbReference>
<dbReference type="AlphaFoldDB" id="A0A0A8XDA0"/>
<evidence type="ECO:0000256" key="4">
    <source>
        <dbReference type="ARBA" id="ARBA00022692"/>
    </source>
</evidence>
<feature type="transmembrane region" description="Helical" evidence="12">
    <location>
        <begin position="624"/>
        <end position="645"/>
    </location>
</feature>
<evidence type="ECO:0000256" key="11">
    <source>
        <dbReference type="ARBA" id="ARBA00061053"/>
    </source>
</evidence>
<evidence type="ECO:0000256" key="1">
    <source>
        <dbReference type="ARBA" id="ARBA00004651"/>
    </source>
</evidence>
<evidence type="ECO:0000256" key="10">
    <source>
        <dbReference type="ARBA" id="ARBA00060856"/>
    </source>
</evidence>
<dbReference type="InterPro" id="IPR005665">
    <property type="entry name" value="SecF_bac"/>
</dbReference>
<dbReference type="Gene3D" id="1.20.1640.10">
    <property type="entry name" value="Multidrug efflux transporter AcrB transmembrane domain"/>
    <property type="match status" value="2"/>
</dbReference>
<keyword evidence="6 12" id="KW-1133">Transmembrane helix</keyword>
<keyword evidence="8 12" id="KW-0472">Membrane</keyword>
<dbReference type="NCBIfam" id="TIGR00966">
    <property type="entry name" value="transloc_SecF"/>
    <property type="match status" value="1"/>
</dbReference>
<comment type="similarity">
    <text evidence="12">Belongs to the SecD/SecF family. SecD subfamily.</text>
</comment>
<dbReference type="InterPro" id="IPR048631">
    <property type="entry name" value="SecD_1st"/>
</dbReference>
<reference evidence="16 17" key="1">
    <citation type="submission" date="2013-06" db="EMBL/GenBank/DDBJ databases">
        <title>Whole genome shotgun sequence of Bacillus selenatarsenatis SF-1.</title>
        <authorList>
            <person name="Kuroda M."/>
            <person name="Sei K."/>
            <person name="Yamashita M."/>
            <person name="Ike M."/>
        </authorList>
    </citation>
    <scope>NUCLEOTIDE SEQUENCE [LARGE SCALE GENOMIC DNA]</scope>
    <source>
        <strain evidence="16 17">SF-1</strain>
    </source>
</reference>
<feature type="transmembrane region" description="Helical" evidence="12">
    <location>
        <begin position="384"/>
        <end position="408"/>
    </location>
</feature>
<dbReference type="HAMAP" id="MF_01463_B">
    <property type="entry name" value="SecD_B"/>
    <property type="match status" value="1"/>
</dbReference>
<comment type="function">
    <text evidence="9 12">Part of the Sec protein translocase complex. Interacts with the SecYEG preprotein conducting channel. SecDF uses the proton motive force (PMF) to complete protein translocation after the ATP-dependent function of SecA.</text>
</comment>
<dbReference type="NCBIfam" id="TIGR01129">
    <property type="entry name" value="secD"/>
    <property type="match status" value="1"/>
</dbReference>
<evidence type="ECO:0000256" key="8">
    <source>
        <dbReference type="ARBA" id="ARBA00023136"/>
    </source>
</evidence>
<keyword evidence="5 12" id="KW-0653">Protein transport</keyword>
<dbReference type="PANTHER" id="PTHR30081">
    <property type="entry name" value="PROTEIN-EXPORT MEMBRANE PROTEIN SEC"/>
    <property type="match status" value="1"/>
</dbReference>
<dbReference type="PANTHER" id="PTHR30081:SF1">
    <property type="entry name" value="PROTEIN TRANSLOCASE SUBUNIT SECD"/>
    <property type="match status" value="1"/>
</dbReference>
<comment type="subunit">
    <text evidence="13">Forms a complex with SecD. Part of the essential Sec protein translocation apparatus which comprises SecA, SecYEG and auxiliary proteins SecDF. Other proteins may also be involved.</text>
</comment>
<dbReference type="GO" id="GO:0006605">
    <property type="term" value="P:protein targeting"/>
    <property type="evidence" value="ECO:0007669"/>
    <property type="project" value="UniProtKB-UniRule"/>
</dbReference>
<dbReference type="InterPro" id="IPR048634">
    <property type="entry name" value="SecD_SecF_C"/>
</dbReference>
<keyword evidence="7 12" id="KW-0811">Translocation</keyword>
<dbReference type="FunFam" id="1.20.1640.10:FF:000024">
    <property type="entry name" value="Multifunctional fusion protein"/>
    <property type="match status" value="1"/>
</dbReference>
<comment type="subunit">
    <text evidence="12">Forms a complex with SecF. Part of the essential Sec protein translocation apparatus which comprises SecA, SecYEG and auxiliary proteins SecDF. Other proteins may also be involved.</text>
</comment>
<feature type="transmembrane region" description="Helical" evidence="12">
    <location>
        <begin position="597"/>
        <end position="618"/>
    </location>
</feature>
<dbReference type="EMBL" id="BASE01000107">
    <property type="protein sequence ID" value="GAM16156.1"/>
    <property type="molecule type" value="Genomic_DNA"/>
</dbReference>
<comment type="caution">
    <text evidence="12">Lacks conserved residue(s) required for the propagation of feature annotation.</text>
</comment>
<organism evidence="16 17">
    <name type="scientific">Mesobacillus selenatarsenatis (strain DSM 18680 / JCM 14380 / FERM P-15431 / SF-1)</name>
    <dbReference type="NCBI Taxonomy" id="1321606"/>
    <lineage>
        <taxon>Bacteria</taxon>
        <taxon>Bacillati</taxon>
        <taxon>Bacillota</taxon>
        <taxon>Bacilli</taxon>
        <taxon>Bacillales</taxon>
        <taxon>Bacillaceae</taxon>
        <taxon>Mesobacillus</taxon>
    </lineage>
</organism>
<accession>A0A0A8XDA0</accession>
<evidence type="ECO:0000256" key="3">
    <source>
        <dbReference type="ARBA" id="ARBA00022475"/>
    </source>
</evidence>
<feature type="transmembrane region" description="Helical" evidence="12">
    <location>
        <begin position="573"/>
        <end position="590"/>
    </location>
</feature>
<gene>
    <name evidence="12" type="primary">secD</name>
    <name evidence="13" type="synonym">secF</name>
    <name evidence="16" type="ORF">SAMD00020551_4329</name>
</gene>
<dbReference type="InterPro" id="IPR005791">
    <property type="entry name" value="SecD"/>
</dbReference>
<feature type="domain" description="Protein translocase subunit SecDF P1" evidence="15">
    <location>
        <begin position="65"/>
        <end position="123"/>
    </location>
</feature>
<dbReference type="SUPFAM" id="SSF82866">
    <property type="entry name" value="Multidrug efflux transporter AcrB transmembrane domain"/>
    <property type="match status" value="2"/>
</dbReference>
<dbReference type="GO" id="GO:0015450">
    <property type="term" value="F:protein-transporting ATPase activity"/>
    <property type="evidence" value="ECO:0007669"/>
    <property type="project" value="InterPro"/>
</dbReference>
<evidence type="ECO:0000256" key="13">
    <source>
        <dbReference type="HAMAP-Rule" id="MF_01464"/>
    </source>
</evidence>
<comment type="similarity">
    <text evidence="11">In the N-terminal section; belongs to the SecD/SecF family. SecD subfamily.</text>
</comment>
<evidence type="ECO:0000256" key="7">
    <source>
        <dbReference type="ARBA" id="ARBA00023010"/>
    </source>
</evidence>
<dbReference type="Pfam" id="PF02355">
    <property type="entry name" value="SecD_SecF_C"/>
    <property type="match status" value="2"/>
</dbReference>
<dbReference type="GO" id="GO:0065002">
    <property type="term" value="P:intracellular protein transmembrane transport"/>
    <property type="evidence" value="ECO:0007669"/>
    <property type="project" value="UniProtKB-UniRule"/>
</dbReference>
<comment type="similarity">
    <text evidence="13">Belongs to the SecD/SecF family. SecF subfamily.</text>
</comment>
<dbReference type="FunFam" id="1.20.1640.10:FF:000004">
    <property type="entry name" value="Protein translocase subunit SecD"/>
    <property type="match status" value="1"/>
</dbReference>
<keyword evidence="2 12" id="KW-0813">Transport</keyword>